<dbReference type="Pfam" id="PF01494">
    <property type="entry name" value="FAD_binding_3"/>
    <property type="match status" value="1"/>
</dbReference>
<protein>
    <submittedName>
        <fullName evidence="2">2-polyprenyl-6-methoxyphenol hydroxylase-like FAD-dependent oxidoreductase</fullName>
    </submittedName>
</protein>
<evidence type="ECO:0000313" key="2">
    <source>
        <dbReference type="EMBL" id="MDQ0371426.1"/>
    </source>
</evidence>
<dbReference type="PANTHER" id="PTHR46865">
    <property type="entry name" value="OXIDOREDUCTASE-RELATED"/>
    <property type="match status" value="1"/>
</dbReference>
<dbReference type="InterPro" id="IPR002938">
    <property type="entry name" value="FAD-bd"/>
</dbReference>
<dbReference type="SUPFAM" id="SSF51905">
    <property type="entry name" value="FAD/NAD(P)-binding domain"/>
    <property type="match status" value="1"/>
</dbReference>
<dbReference type="Gene3D" id="3.30.9.10">
    <property type="entry name" value="D-Amino Acid Oxidase, subunit A, domain 2"/>
    <property type="match status" value="1"/>
</dbReference>
<dbReference type="PRINTS" id="PR00420">
    <property type="entry name" value="RNGMNOXGNASE"/>
</dbReference>
<dbReference type="RefSeq" id="WP_307248195.1">
    <property type="nucleotide sequence ID" value="NZ_JAUSUZ010000001.1"/>
</dbReference>
<name>A0AAE3W8I7_9ACTN</name>
<dbReference type="PANTHER" id="PTHR46865:SF8">
    <property type="entry name" value="POSSIBLE OXIDOREDUCTASE"/>
    <property type="match status" value="1"/>
</dbReference>
<dbReference type="Proteomes" id="UP001240236">
    <property type="component" value="Unassembled WGS sequence"/>
</dbReference>
<gene>
    <name evidence="2" type="ORF">J2S42_008095</name>
</gene>
<evidence type="ECO:0000259" key="1">
    <source>
        <dbReference type="Pfam" id="PF01494"/>
    </source>
</evidence>
<dbReference type="EMBL" id="JAUSUZ010000001">
    <property type="protein sequence ID" value="MDQ0371426.1"/>
    <property type="molecule type" value="Genomic_DNA"/>
</dbReference>
<comment type="caution">
    <text evidence="2">The sequence shown here is derived from an EMBL/GenBank/DDBJ whole genome shotgun (WGS) entry which is preliminary data.</text>
</comment>
<sequence>MRALVVGLGVSGMAAAIALSGAGWTPVIVERAPARRTGGYFVGLFPAGKKAADRLGVLDRMHLRTPVDHRTWAVDAGGERRRSIGFLDQPGQPEGTMRGDVEAALWAGLSPDTDIRFGTGPLSLRQTADAAYADLGDGEERFDLVVGADGLRSTVRRLAFGPDDRYLRPARSMICTFSLDAPVPGYSASDQLALVEPGRALWVFPYRDRPPTALFAYRARDVDAEQRRDPAEALAARYAGMGEPVPWVLDRLAHAPERLFDSVWQVRMPHWHRGRVVLLGDAAWCLTLYSGMGASTGMMGAAALGDALTSGLPLPRALRAWERTMRPTIRAHQLIAHVKGEGFVPSNPFNHGVRRFVVGQAAKLLIRKPRPAIGLS</sequence>
<dbReference type="Gene3D" id="3.50.50.60">
    <property type="entry name" value="FAD/NAD(P)-binding domain"/>
    <property type="match status" value="1"/>
</dbReference>
<dbReference type="InterPro" id="IPR051704">
    <property type="entry name" value="FAD_aromatic-hydroxylase"/>
</dbReference>
<organism evidence="2 3">
    <name type="scientific">Catenuloplanes indicus</name>
    <dbReference type="NCBI Taxonomy" id="137267"/>
    <lineage>
        <taxon>Bacteria</taxon>
        <taxon>Bacillati</taxon>
        <taxon>Actinomycetota</taxon>
        <taxon>Actinomycetes</taxon>
        <taxon>Micromonosporales</taxon>
        <taxon>Micromonosporaceae</taxon>
        <taxon>Catenuloplanes</taxon>
    </lineage>
</organism>
<dbReference type="GO" id="GO:0071949">
    <property type="term" value="F:FAD binding"/>
    <property type="evidence" value="ECO:0007669"/>
    <property type="project" value="InterPro"/>
</dbReference>
<evidence type="ECO:0000313" key="3">
    <source>
        <dbReference type="Proteomes" id="UP001240236"/>
    </source>
</evidence>
<proteinExistence type="predicted"/>
<reference evidence="2 3" key="1">
    <citation type="submission" date="2023-07" db="EMBL/GenBank/DDBJ databases">
        <title>Sequencing the genomes of 1000 actinobacteria strains.</title>
        <authorList>
            <person name="Klenk H.-P."/>
        </authorList>
    </citation>
    <scope>NUCLEOTIDE SEQUENCE [LARGE SCALE GENOMIC DNA]</scope>
    <source>
        <strain evidence="2 3">DSM 44709</strain>
    </source>
</reference>
<accession>A0AAE3W8I7</accession>
<keyword evidence="3" id="KW-1185">Reference proteome</keyword>
<dbReference type="AlphaFoldDB" id="A0AAE3W8I7"/>
<feature type="domain" description="FAD-binding" evidence="1">
    <location>
        <begin position="3"/>
        <end position="309"/>
    </location>
</feature>
<dbReference type="InterPro" id="IPR036188">
    <property type="entry name" value="FAD/NAD-bd_sf"/>
</dbReference>